<sequence>MCISIKTKTQSLKKVYKGCIRLLQILSHGQLPQQSCPQCDRCLLAFSARGKLLKN</sequence>
<dbReference type="EMBL" id="AP009552">
    <property type="protein sequence ID" value="BAG01743.1"/>
    <property type="molecule type" value="Genomic_DNA"/>
</dbReference>
<dbReference type="HOGENOM" id="CLU_3027217_0_0_3"/>
<dbReference type="AlphaFoldDB" id="B0JXB6"/>
<proteinExistence type="predicted"/>
<organism evidence="1 2">
    <name type="scientific">Microcystis aeruginosa (strain NIES-843 / IAM M-2473)</name>
    <dbReference type="NCBI Taxonomy" id="449447"/>
    <lineage>
        <taxon>Bacteria</taxon>
        <taxon>Bacillati</taxon>
        <taxon>Cyanobacteriota</taxon>
        <taxon>Cyanophyceae</taxon>
        <taxon>Oscillatoriophycideae</taxon>
        <taxon>Chroococcales</taxon>
        <taxon>Microcystaceae</taxon>
        <taxon>Microcystis</taxon>
    </lineage>
</organism>
<dbReference type="KEGG" id="mar:MAE_19210"/>
<dbReference type="EnsemblBacteria" id="BAG01743">
    <property type="protein sequence ID" value="BAG01743"/>
    <property type="gene ID" value="MAE_19210"/>
</dbReference>
<keyword evidence="2" id="KW-1185">Reference proteome</keyword>
<evidence type="ECO:0000313" key="2">
    <source>
        <dbReference type="Proteomes" id="UP000001510"/>
    </source>
</evidence>
<protein>
    <submittedName>
        <fullName evidence="1">Uncharacterized protein</fullName>
    </submittedName>
</protein>
<reference evidence="1 2" key="1">
    <citation type="journal article" date="2007" name="DNA Res.">
        <title>Complete genomic structure of the bloom-forming toxic cyanobacterium Microcystis aeruginosa NIES-843.</title>
        <authorList>
            <person name="Kaneko T."/>
            <person name="Nakajima N."/>
            <person name="Okamoto S."/>
            <person name="Suzuki I."/>
            <person name="Tanabe Y."/>
            <person name="Tamaoki M."/>
            <person name="Nakamura Y."/>
            <person name="Kasai F."/>
            <person name="Watanabe A."/>
            <person name="Kawashima K."/>
            <person name="Kishida Y."/>
            <person name="Ono A."/>
            <person name="Shimizu Y."/>
            <person name="Takahashi C."/>
            <person name="Minami C."/>
            <person name="Fujishiro T."/>
            <person name="Kohara M."/>
            <person name="Katoh M."/>
            <person name="Nakazaki N."/>
            <person name="Nakayama S."/>
            <person name="Yamada M."/>
            <person name="Tabata S."/>
            <person name="Watanabe M.M."/>
        </authorList>
    </citation>
    <scope>NUCLEOTIDE SEQUENCE [LARGE SCALE GENOMIC DNA]</scope>
    <source>
        <strain evidence="2">NIES-843 / IAM M-247</strain>
    </source>
</reference>
<name>B0JXB6_MICAN</name>
<gene>
    <name evidence="1" type="ordered locus">MAE_19210</name>
</gene>
<dbReference type="STRING" id="449447.MAE_19210"/>
<dbReference type="Proteomes" id="UP000001510">
    <property type="component" value="Chromosome"/>
</dbReference>
<accession>B0JXB6</accession>
<evidence type="ECO:0000313" key="1">
    <source>
        <dbReference type="EMBL" id="BAG01743.1"/>
    </source>
</evidence>
<dbReference type="PaxDb" id="449447-MAE_19210"/>